<protein>
    <submittedName>
        <fullName evidence="2">Uncharacterized protein</fullName>
    </submittedName>
</protein>
<feature type="region of interest" description="Disordered" evidence="1">
    <location>
        <begin position="149"/>
        <end position="195"/>
    </location>
</feature>
<dbReference type="AlphaFoldDB" id="A0A9W9HTN2"/>
<evidence type="ECO:0000256" key="1">
    <source>
        <dbReference type="SAM" id="MobiDB-lite"/>
    </source>
</evidence>
<dbReference type="Pfam" id="PF10846">
    <property type="entry name" value="DUF2722"/>
    <property type="match status" value="1"/>
</dbReference>
<sequence>MHALLPPAPSQWQGTEYMQHWLTAKVEEDRRIQEEERTRQESLRLEQRKFEHKILLESLQAGVPPHMIPFVFSSMNGGGNSNRMLDMLQKCTPHVLCDTSNQASSYQQGSSPSNPVTLPPISQQSPQVTPPESYANWQKRMEAYFGGSQATNAKKSSGKNSSRPSSKGQVAPRPVLRTPQRTLVQPELRPHQSSASVPFLQWIPPIYSHSHNPREKTESPQPPHLQSTSQPRSKNSPSLKRKSQSSHHRGLPPPSHSSDEGRGISRLDTQSPTGMIFHNFGPDHPHQQSDASLSHESQTMDVDSDQVREQVSRLVTGTTTENGMEGIRHEYRDGSPERYSHERQSQTQAISDAENVSDLPQQTGRHPSGRKTRTVYRK</sequence>
<accession>A0A9W9HTN2</accession>
<feature type="compositionally biased region" description="Polar residues" evidence="1">
    <location>
        <begin position="102"/>
        <end position="127"/>
    </location>
</feature>
<dbReference type="OrthoDB" id="20105at2759"/>
<reference evidence="2" key="2">
    <citation type="journal article" date="2023" name="IMA Fungus">
        <title>Comparative genomic study of the Penicillium genus elucidates a diverse pangenome and 15 lateral gene transfer events.</title>
        <authorList>
            <person name="Petersen C."/>
            <person name="Sorensen T."/>
            <person name="Nielsen M.R."/>
            <person name="Sondergaard T.E."/>
            <person name="Sorensen J.L."/>
            <person name="Fitzpatrick D.A."/>
            <person name="Frisvad J.C."/>
            <person name="Nielsen K.L."/>
        </authorList>
    </citation>
    <scope>NUCLEOTIDE SEQUENCE</scope>
    <source>
        <strain evidence="2">IBT 21917</strain>
    </source>
</reference>
<dbReference type="Proteomes" id="UP001146351">
    <property type="component" value="Unassembled WGS sequence"/>
</dbReference>
<feature type="compositionally biased region" description="Polar residues" evidence="1">
    <location>
        <begin position="224"/>
        <end position="238"/>
    </location>
</feature>
<keyword evidence="3" id="KW-1185">Reference proteome</keyword>
<dbReference type="EMBL" id="JAPQKO010000006">
    <property type="protein sequence ID" value="KAJ5155736.1"/>
    <property type="molecule type" value="Genomic_DNA"/>
</dbReference>
<feature type="compositionally biased region" description="Basic and acidic residues" evidence="1">
    <location>
        <begin position="326"/>
        <end position="344"/>
    </location>
</feature>
<feature type="compositionally biased region" description="Basic residues" evidence="1">
    <location>
        <begin position="239"/>
        <end position="250"/>
    </location>
</feature>
<organism evidence="2 3">
    <name type="scientific">Penicillium capsulatum</name>
    <dbReference type="NCBI Taxonomy" id="69766"/>
    <lineage>
        <taxon>Eukaryota</taxon>
        <taxon>Fungi</taxon>
        <taxon>Dikarya</taxon>
        <taxon>Ascomycota</taxon>
        <taxon>Pezizomycotina</taxon>
        <taxon>Eurotiomycetes</taxon>
        <taxon>Eurotiomycetidae</taxon>
        <taxon>Eurotiales</taxon>
        <taxon>Aspergillaceae</taxon>
        <taxon>Penicillium</taxon>
    </lineage>
</organism>
<proteinExistence type="predicted"/>
<dbReference type="InterPro" id="IPR021216">
    <property type="entry name" value="DUF2722"/>
</dbReference>
<feature type="region of interest" description="Disordered" evidence="1">
    <location>
        <begin position="208"/>
        <end position="378"/>
    </location>
</feature>
<evidence type="ECO:0000313" key="3">
    <source>
        <dbReference type="Proteomes" id="UP001146351"/>
    </source>
</evidence>
<feature type="compositionally biased region" description="Low complexity" evidence="1">
    <location>
        <begin position="154"/>
        <end position="167"/>
    </location>
</feature>
<comment type="caution">
    <text evidence="2">The sequence shown here is derived from an EMBL/GenBank/DDBJ whole genome shotgun (WGS) entry which is preliminary data.</text>
</comment>
<feature type="compositionally biased region" description="Basic residues" evidence="1">
    <location>
        <begin position="367"/>
        <end position="378"/>
    </location>
</feature>
<name>A0A9W9HTN2_9EURO</name>
<evidence type="ECO:0000313" key="2">
    <source>
        <dbReference type="EMBL" id="KAJ5155736.1"/>
    </source>
</evidence>
<feature type="compositionally biased region" description="Polar residues" evidence="1">
    <location>
        <begin position="313"/>
        <end position="322"/>
    </location>
</feature>
<feature type="compositionally biased region" description="Polar residues" evidence="1">
    <location>
        <begin position="288"/>
        <end position="301"/>
    </location>
</feature>
<gene>
    <name evidence="2" type="ORF">N7492_008539</name>
</gene>
<feature type="region of interest" description="Disordered" evidence="1">
    <location>
        <begin position="102"/>
        <end position="132"/>
    </location>
</feature>
<reference evidence="2" key="1">
    <citation type="submission" date="2022-11" db="EMBL/GenBank/DDBJ databases">
        <authorList>
            <person name="Petersen C."/>
        </authorList>
    </citation>
    <scope>NUCLEOTIDE SEQUENCE</scope>
    <source>
        <strain evidence="2">IBT 21917</strain>
    </source>
</reference>